<comment type="caution">
    <text evidence="2">The sequence shown here is derived from an EMBL/GenBank/DDBJ whole genome shotgun (WGS) entry which is preliminary data.</text>
</comment>
<dbReference type="SMART" id="SM00530">
    <property type="entry name" value="HTH_XRE"/>
    <property type="match status" value="1"/>
</dbReference>
<organism evidence="2 3">
    <name type="scientific">Brevundimonas halotolerans</name>
    <dbReference type="NCBI Taxonomy" id="69670"/>
    <lineage>
        <taxon>Bacteria</taxon>
        <taxon>Pseudomonadati</taxon>
        <taxon>Pseudomonadota</taxon>
        <taxon>Alphaproteobacteria</taxon>
        <taxon>Caulobacterales</taxon>
        <taxon>Caulobacteraceae</taxon>
        <taxon>Brevundimonas</taxon>
    </lineage>
</organism>
<dbReference type="AlphaFoldDB" id="A0A7W9A2Z1"/>
<evidence type="ECO:0000259" key="1">
    <source>
        <dbReference type="SMART" id="SM00530"/>
    </source>
</evidence>
<name>A0A7W9A2Z1_9CAUL</name>
<dbReference type="CDD" id="cd00093">
    <property type="entry name" value="HTH_XRE"/>
    <property type="match status" value="1"/>
</dbReference>
<dbReference type="Pfam" id="PF13560">
    <property type="entry name" value="HTH_31"/>
    <property type="match status" value="1"/>
</dbReference>
<dbReference type="Proteomes" id="UP000548978">
    <property type="component" value="Unassembled WGS sequence"/>
</dbReference>
<sequence length="210" mass="22384">MRLSASSDEVKARMQAELAALGEALARLRHACGLSQAEAGERVGMTGQGWGLYEAGKRAGLFRPDIQTRLTAAVEATPEALSLERGAPPSPASASEELVSGVEVRSAAFKPAEAPVSSQTETFTFPVQTEDVWPWASSGVVLVCDPGRWPRRGQGCVVETADGESRVRVFDGADRDFLILKGGSGGLDQTERLARQEVVRLSTVVSRDET</sequence>
<feature type="domain" description="HTH cro/C1-type" evidence="1">
    <location>
        <begin position="24"/>
        <end position="81"/>
    </location>
</feature>
<gene>
    <name evidence="2" type="ORF">FHS65_001213</name>
</gene>
<dbReference type="Gene3D" id="1.10.260.40">
    <property type="entry name" value="lambda repressor-like DNA-binding domains"/>
    <property type="match status" value="1"/>
</dbReference>
<dbReference type="RefSeq" id="WP_241153073.1">
    <property type="nucleotide sequence ID" value="NZ_JACIJB010000003.1"/>
</dbReference>
<dbReference type="InterPro" id="IPR010982">
    <property type="entry name" value="Lambda_DNA-bd_dom_sf"/>
</dbReference>
<proteinExistence type="predicted"/>
<dbReference type="EMBL" id="JACIJB010000003">
    <property type="protein sequence ID" value="MBB5660468.1"/>
    <property type="molecule type" value="Genomic_DNA"/>
</dbReference>
<keyword evidence="3" id="KW-1185">Reference proteome</keyword>
<protein>
    <submittedName>
        <fullName evidence="2">Transcriptional regulator with XRE-family HTH domain</fullName>
    </submittedName>
</protein>
<dbReference type="InterPro" id="IPR001387">
    <property type="entry name" value="Cro/C1-type_HTH"/>
</dbReference>
<reference evidence="2 3" key="1">
    <citation type="submission" date="2020-08" db="EMBL/GenBank/DDBJ databases">
        <title>Genomic Encyclopedia of Type Strains, Phase IV (KMG-IV): sequencing the most valuable type-strain genomes for metagenomic binning, comparative biology and taxonomic classification.</title>
        <authorList>
            <person name="Goeker M."/>
        </authorList>
    </citation>
    <scope>NUCLEOTIDE SEQUENCE [LARGE SCALE GENOMIC DNA]</scope>
    <source>
        <strain evidence="2 3">DSM 24448</strain>
    </source>
</reference>
<evidence type="ECO:0000313" key="2">
    <source>
        <dbReference type="EMBL" id="MBB5660468.1"/>
    </source>
</evidence>
<dbReference type="GO" id="GO:0003677">
    <property type="term" value="F:DNA binding"/>
    <property type="evidence" value="ECO:0007669"/>
    <property type="project" value="InterPro"/>
</dbReference>
<evidence type="ECO:0000313" key="3">
    <source>
        <dbReference type="Proteomes" id="UP000548978"/>
    </source>
</evidence>
<accession>A0A7W9A2Z1</accession>
<dbReference type="SUPFAM" id="SSF47413">
    <property type="entry name" value="lambda repressor-like DNA-binding domains"/>
    <property type="match status" value="1"/>
</dbReference>